<reference evidence="1" key="1">
    <citation type="submission" date="2020-08" db="EMBL/GenBank/DDBJ databases">
        <title>Genome sequencing and assembly of the red palm weevil Rhynchophorus ferrugineus.</title>
        <authorList>
            <person name="Dias G.B."/>
            <person name="Bergman C.M."/>
            <person name="Manee M."/>
        </authorList>
    </citation>
    <scope>NUCLEOTIDE SEQUENCE</scope>
    <source>
        <strain evidence="1">AA-2017</strain>
        <tissue evidence="1">Whole larva</tissue>
    </source>
</reference>
<evidence type="ECO:0000313" key="2">
    <source>
        <dbReference type="Proteomes" id="UP000625711"/>
    </source>
</evidence>
<accession>A0A834MA50</accession>
<keyword evidence="2" id="KW-1185">Reference proteome</keyword>
<dbReference type="Proteomes" id="UP000625711">
    <property type="component" value="Unassembled WGS sequence"/>
</dbReference>
<dbReference type="AlphaFoldDB" id="A0A834MA50"/>
<sequence>DNSAFNLICAFNVKIYGFYMKKIKIPWGMVDGELKS</sequence>
<feature type="non-terminal residue" evidence="1">
    <location>
        <position position="1"/>
    </location>
</feature>
<gene>
    <name evidence="1" type="ORF">GWI33_015049</name>
</gene>
<protein>
    <submittedName>
        <fullName evidence="1">Uncharacterized protein</fullName>
    </submittedName>
</protein>
<organism evidence="1 2">
    <name type="scientific">Rhynchophorus ferrugineus</name>
    <name type="common">Red palm weevil</name>
    <name type="synonym">Curculio ferrugineus</name>
    <dbReference type="NCBI Taxonomy" id="354439"/>
    <lineage>
        <taxon>Eukaryota</taxon>
        <taxon>Metazoa</taxon>
        <taxon>Ecdysozoa</taxon>
        <taxon>Arthropoda</taxon>
        <taxon>Hexapoda</taxon>
        <taxon>Insecta</taxon>
        <taxon>Pterygota</taxon>
        <taxon>Neoptera</taxon>
        <taxon>Endopterygota</taxon>
        <taxon>Coleoptera</taxon>
        <taxon>Polyphaga</taxon>
        <taxon>Cucujiformia</taxon>
        <taxon>Curculionidae</taxon>
        <taxon>Dryophthorinae</taxon>
        <taxon>Rhynchophorus</taxon>
    </lineage>
</organism>
<name>A0A834MA50_RHYFE</name>
<evidence type="ECO:0000313" key="1">
    <source>
        <dbReference type="EMBL" id="KAF7272145.1"/>
    </source>
</evidence>
<proteinExistence type="predicted"/>
<comment type="caution">
    <text evidence="1">The sequence shown here is derived from an EMBL/GenBank/DDBJ whole genome shotgun (WGS) entry which is preliminary data.</text>
</comment>
<dbReference type="EMBL" id="JAACXV010013838">
    <property type="protein sequence ID" value="KAF7272145.1"/>
    <property type="molecule type" value="Genomic_DNA"/>
</dbReference>